<evidence type="ECO:0000313" key="4">
    <source>
        <dbReference type="EMBL" id="QFI71011.1"/>
    </source>
</evidence>
<keyword evidence="2" id="KW-0812">Transmembrane</keyword>
<dbReference type="KEGG" id="bbet:F8237_00665"/>
<keyword evidence="2" id="KW-1133">Transmembrane helix</keyword>
<feature type="region of interest" description="Disordered" evidence="1">
    <location>
        <begin position="149"/>
        <end position="173"/>
    </location>
</feature>
<dbReference type="Pfam" id="PF10908">
    <property type="entry name" value="Tlde1_dom"/>
    <property type="match status" value="1"/>
</dbReference>
<feature type="domain" description="Tlde1" evidence="3">
    <location>
        <begin position="253"/>
        <end position="355"/>
    </location>
</feature>
<reference evidence="5" key="1">
    <citation type="submission" date="2019-10" db="EMBL/GenBank/DDBJ databases">
        <title>Complete Genome Sequence of Bradyrhizobium betae type strain PL7HG1T.</title>
        <authorList>
            <person name="Bromfield E.S.P."/>
            <person name="Cloutier S."/>
        </authorList>
    </citation>
    <scope>NUCLEOTIDE SEQUENCE [LARGE SCALE GENOMIC DNA]</scope>
    <source>
        <strain evidence="5">PL7HG1</strain>
    </source>
</reference>
<dbReference type="AlphaFoldDB" id="A0A5P6NY79"/>
<evidence type="ECO:0000256" key="2">
    <source>
        <dbReference type="SAM" id="Phobius"/>
    </source>
</evidence>
<dbReference type="Proteomes" id="UP000325641">
    <property type="component" value="Chromosome"/>
</dbReference>
<dbReference type="InterPro" id="IPR021225">
    <property type="entry name" value="Tlde1_dom"/>
</dbReference>
<evidence type="ECO:0000256" key="1">
    <source>
        <dbReference type="SAM" id="MobiDB-lite"/>
    </source>
</evidence>
<name>A0A5P6NY79_9BRAD</name>
<dbReference type="EMBL" id="CP044543">
    <property type="protein sequence ID" value="QFI71011.1"/>
    <property type="molecule type" value="Genomic_DNA"/>
</dbReference>
<sequence>MVAGIESSGGGGSPGGRFGDLMVSDAAQAERLLSRRRIGRAETILLSLAAVALALGAAAWVADLGGLNLGESNSGDSSPLVSAALPPANAPSFDDRFASLSGSLPARDLGLRTLERSALNAVQLKLRDAKAMLAQKLQGDDWRSTLTDDERTAVDERRPSQRADAVPMPRSRPAQADFSAQIASSQAYAETNPRVDNRNFFEKFTDKIRLASLTPDSGLFGKAPDLAALGYDSRTAVYDISAKALYLPSGVALEAHSGMGALMDDPEHVDQRMVGATPPATYDLKPRERLFHGIRALRLTPTEGTSALGRVGLLTHNYMLGPRGDSNGCVSIKDYDRFLKAWDNGEFNRLVVVPSLSGSAIAAQRASTDS</sequence>
<protein>
    <submittedName>
        <fullName evidence="4">DUF2778 domain-containing protein</fullName>
    </submittedName>
</protein>
<feature type="transmembrane region" description="Helical" evidence="2">
    <location>
        <begin position="43"/>
        <end position="62"/>
    </location>
</feature>
<dbReference type="OrthoDB" id="9816088at2"/>
<keyword evidence="2" id="KW-0472">Membrane</keyword>
<gene>
    <name evidence="4" type="ORF">F8237_00665</name>
</gene>
<organism evidence="4 5">
    <name type="scientific">Bradyrhizobium betae</name>
    <dbReference type="NCBI Taxonomy" id="244734"/>
    <lineage>
        <taxon>Bacteria</taxon>
        <taxon>Pseudomonadati</taxon>
        <taxon>Pseudomonadota</taxon>
        <taxon>Alphaproteobacteria</taxon>
        <taxon>Hyphomicrobiales</taxon>
        <taxon>Nitrobacteraceae</taxon>
        <taxon>Bradyrhizobium</taxon>
    </lineage>
</organism>
<evidence type="ECO:0000259" key="3">
    <source>
        <dbReference type="Pfam" id="PF10908"/>
    </source>
</evidence>
<accession>A0A5P6NY79</accession>
<proteinExistence type="predicted"/>
<feature type="compositionally biased region" description="Basic and acidic residues" evidence="1">
    <location>
        <begin position="149"/>
        <end position="161"/>
    </location>
</feature>
<evidence type="ECO:0000313" key="5">
    <source>
        <dbReference type="Proteomes" id="UP000325641"/>
    </source>
</evidence>